<dbReference type="Gene3D" id="1.25.40.10">
    <property type="entry name" value="Tetratricopeptide repeat domain"/>
    <property type="match status" value="1"/>
</dbReference>
<reference evidence="2 3" key="1">
    <citation type="submission" date="2014-11" db="EMBL/GenBank/DDBJ databases">
        <title>Genomics and ecophysiology of heterotrophic nitrogen fixing bacteria isolated from estuarine surface water.</title>
        <authorList>
            <person name="Bentzon-Tilia M."/>
            <person name="Severin I."/>
            <person name="Hansen L.H."/>
            <person name="Riemann L."/>
        </authorList>
    </citation>
    <scope>NUCLEOTIDE SEQUENCE [LARGE SCALE GENOMIC DNA]</scope>
    <source>
        <strain evidence="2 3">BAL361</strain>
    </source>
</reference>
<evidence type="ECO:0000256" key="1">
    <source>
        <dbReference type="SAM" id="Phobius"/>
    </source>
</evidence>
<dbReference type="InterPro" id="IPR011990">
    <property type="entry name" value="TPR-like_helical_dom_sf"/>
</dbReference>
<feature type="transmembrane region" description="Helical" evidence="1">
    <location>
        <begin position="36"/>
        <end position="53"/>
    </location>
</feature>
<organism evidence="2 3">
    <name type="scientific">Stutzerimonas stutzeri</name>
    <name type="common">Pseudomonas stutzeri</name>
    <dbReference type="NCBI Taxonomy" id="316"/>
    <lineage>
        <taxon>Bacteria</taxon>
        <taxon>Pseudomonadati</taxon>
        <taxon>Pseudomonadota</taxon>
        <taxon>Gammaproteobacteria</taxon>
        <taxon>Pseudomonadales</taxon>
        <taxon>Pseudomonadaceae</taxon>
        <taxon>Stutzerimonas</taxon>
    </lineage>
</organism>
<proteinExistence type="predicted"/>
<keyword evidence="1" id="KW-1133">Transmembrane helix</keyword>
<dbReference type="PATRIC" id="fig|316.110.peg.1081"/>
<accession>A0A0D7E5J2</accession>
<protein>
    <submittedName>
        <fullName evidence="2">Uncharacterized protein</fullName>
    </submittedName>
</protein>
<gene>
    <name evidence="2" type="ORF">LO50_15770</name>
</gene>
<name>A0A0D7E5J2_STUST</name>
<evidence type="ECO:0000313" key="3">
    <source>
        <dbReference type="Proteomes" id="UP000032439"/>
    </source>
</evidence>
<sequence>MAEISQEEGTAMMEGQCELCREKSKPFSQWPRKQQIAVIVAVTIFFGMIIILPPNSPFSDWLQEKSREEKVELIGQRMSVMADAGRPEAVIWMARHFPDVPERRKALESLASSGHGEALVLLAVLTGRTDPAKARRFIAKAAEAGNPEAVLAVARNPERFK</sequence>
<dbReference type="AlphaFoldDB" id="A0A0D7E5J2"/>
<dbReference type="Proteomes" id="UP000032439">
    <property type="component" value="Unassembled WGS sequence"/>
</dbReference>
<evidence type="ECO:0000313" key="2">
    <source>
        <dbReference type="EMBL" id="KIZ34847.1"/>
    </source>
</evidence>
<keyword evidence="1" id="KW-0812">Transmembrane</keyword>
<dbReference type="RefSeq" id="WP_019406469.1">
    <property type="nucleotide sequence ID" value="NZ_JXXD01000147.1"/>
</dbReference>
<dbReference type="EMBL" id="JXXD01000147">
    <property type="protein sequence ID" value="KIZ34847.1"/>
    <property type="molecule type" value="Genomic_DNA"/>
</dbReference>
<comment type="caution">
    <text evidence="2">The sequence shown here is derived from an EMBL/GenBank/DDBJ whole genome shotgun (WGS) entry which is preliminary data.</text>
</comment>
<keyword evidence="1" id="KW-0472">Membrane</keyword>